<dbReference type="EMBL" id="AZBU02000001">
    <property type="protein sequence ID" value="TMS35330.1"/>
    <property type="molecule type" value="Genomic_DNA"/>
</dbReference>
<proteinExistence type="predicted"/>
<evidence type="ECO:0000256" key="1">
    <source>
        <dbReference type="SAM" id="MobiDB-lite"/>
    </source>
</evidence>
<name>A0A4U8UQ60_STECR</name>
<reference evidence="2 3" key="2">
    <citation type="journal article" date="2019" name="G3 (Bethesda)">
        <title>Hybrid Assembly of the Genome of the Entomopathogenic Nematode Steinernema carpocapsae Identifies the X-Chromosome.</title>
        <authorList>
            <person name="Serra L."/>
            <person name="Macchietto M."/>
            <person name="Macias-Munoz A."/>
            <person name="McGill C.J."/>
            <person name="Rodriguez I.M."/>
            <person name="Rodriguez B."/>
            <person name="Murad R."/>
            <person name="Mortazavi A."/>
        </authorList>
    </citation>
    <scope>NUCLEOTIDE SEQUENCE [LARGE SCALE GENOMIC DNA]</scope>
    <source>
        <strain evidence="2 3">ALL</strain>
    </source>
</reference>
<feature type="region of interest" description="Disordered" evidence="1">
    <location>
        <begin position="99"/>
        <end position="127"/>
    </location>
</feature>
<reference evidence="2 3" key="1">
    <citation type="journal article" date="2015" name="Genome Biol.">
        <title>Comparative genomics of Steinernema reveals deeply conserved gene regulatory networks.</title>
        <authorList>
            <person name="Dillman A.R."/>
            <person name="Macchietto M."/>
            <person name="Porter C.F."/>
            <person name="Rogers A."/>
            <person name="Williams B."/>
            <person name="Antoshechkin I."/>
            <person name="Lee M.M."/>
            <person name="Goodwin Z."/>
            <person name="Lu X."/>
            <person name="Lewis E.E."/>
            <person name="Goodrich-Blair H."/>
            <person name="Stock S.P."/>
            <person name="Adams B.J."/>
            <person name="Sternberg P.W."/>
            <person name="Mortazavi A."/>
        </authorList>
    </citation>
    <scope>NUCLEOTIDE SEQUENCE [LARGE SCALE GENOMIC DNA]</scope>
    <source>
        <strain evidence="2 3">ALL</strain>
    </source>
</reference>
<organism evidence="2 3">
    <name type="scientific">Steinernema carpocapsae</name>
    <name type="common">Entomopathogenic nematode</name>
    <dbReference type="NCBI Taxonomy" id="34508"/>
    <lineage>
        <taxon>Eukaryota</taxon>
        <taxon>Metazoa</taxon>
        <taxon>Ecdysozoa</taxon>
        <taxon>Nematoda</taxon>
        <taxon>Chromadorea</taxon>
        <taxon>Rhabditida</taxon>
        <taxon>Tylenchina</taxon>
        <taxon>Panagrolaimomorpha</taxon>
        <taxon>Strongyloidoidea</taxon>
        <taxon>Steinernematidae</taxon>
        <taxon>Steinernema</taxon>
    </lineage>
</organism>
<evidence type="ECO:0000313" key="2">
    <source>
        <dbReference type="EMBL" id="TMS35330.1"/>
    </source>
</evidence>
<protein>
    <submittedName>
        <fullName evidence="2">Uncharacterized protein</fullName>
    </submittedName>
</protein>
<gene>
    <name evidence="2" type="ORF">L596_002757</name>
</gene>
<dbReference type="AlphaFoldDB" id="A0A4U8UQ60"/>
<accession>A0A4U8UQ60</accession>
<dbReference type="Proteomes" id="UP000298663">
    <property type="component" value="Unassembled WGS sequence"/>
</dbReference>
<feature type="region of interest" description="Disordered" evidence="1">
    <location>
        <begin position="144"/>
        <end position="173"/>
    </location>
</feature>
<comment type="caution">
    <text evidence="2">The sequence shown here is derived from an EMBL/GenBank/DDBJ whole genome shotgun (WGS) entry which is preliminary data.</text>
</comment>
<evidence type="ECO:0000313" key="3">
    <source>
        <dbReference type="Proteomes" id="UP000298663"/>
    </source>
</evidence>
<keyword evidence="3" id="KW-1185">Reference proteome</keyword>
<sequence length="173" mass="19947">MSRKFVKEIWSMIPSPYYPVTYPTEYVRIPIAIVRSGSGSPSYPSYPSQYTTPDTNSDSYAFPEMNSHNYRPSDEILSNYAHLRNTPVRELITRASIRTAKKPSKVFPQTPKKKRADPSRPQKPTPGLLLCESGVANRVHRVFRNSGDASHSSKPYEFNPEDNSARWRRMRWH</sequence>